<evidence type="ECO:0000256" key="1">
    <source>
        <dbReference type="ARBA" id="ARBA00004479"/>
    </source>
</evidence>
<accession>A0A3Q1JTM9</accession>
<evidence type="ECO:0000256" key="6">
    <source>
        <dbReference type="ARBA" id="ARBA00023130"/>
    </source>
</evidence>
<dbReference type="OMA" id="SMILWPL"/>
<keyword evidence="5 11" id="KW-1133">Transmembrane helix</keyword>
<dbReference type="PANTHER" id="PTHR11292">
    <property type="entry name" value="T-CELL SURFACE GLYCOPROTEIN CD8 BETA CHAIN"/>
    <property type="match status" value="1"/>
</dbReference>
<evidence type="ECO:0000256" key="3">
    <source>
        <dbReference type="ARBA" id="ARBA00022729"/>
    </source>
</evidence>
<dbReference type="PANTHER" id="PTHR11292:SF7">
    <property type="entry name" value="T-CELL SURFACE GLYCOPROTEIN CD8 BETA CHAIN-RELATED"/>
    <property type="match status" value="1"/>
</dbReference>
<keyword evidence="15" id="KW-1185">Reference proteome</keyword>
<keyword evidence="8" id="KW-1015">Disulfide bond</keyword>
<dbReference type="Pfam" id="PF07686">
    <property type="entry name" value="V-set"/>
    <property type="match status" value="1"/>
</dbReference>
<evidence type="ECO:0000256" key="12">
    <source>
        <dbReference type="SAM" id="SignalP"/>
    </source>
</evidence>
<dbReference type="AlphaFoldDB" id="A0A3Q1JTM9"/>
<feature type="chain" id="PRO_5018553376" description="Immunoglobulin V-set domain-containing protein" evidence="12">
    <location>
        <begin position="23"/>
        <end position="208"/>
    </location>
</feature>
<dbReference type="GO" id="GO:0015026">
    <property type="term" value="F:coreceptor activity"/>
    <property type="evidence" value="ECO:0007669"/>
    <property type="project" value="InterPro"/>
</dbReference>
<evidence type="ECO:0000256" key="8">
    <source>
        <dbReference type="ARBA" id="ARBA00023157"/>
    </source>
</evidence>
<dbReference type="Gene3D" id="2.60.40.10">
    <property type="entry name" value="Immunoglobulins"/>
    <property type="match status" value="1"/>
</dbReference>
<dbReference type="InterPro" id="IPR042414">
    <property type="entry name" value="CD8B"/>
</dbReference>
<comment type="subcellular location">
    <subcellularLocation>
        <location evidence="1">Membrane</location>
        <topology evidence="1">Single-pass type I membrane protein</topology>
    </subcellularLocation>
</comment>
<dbReference type="GeneID" id="113153372"/>
<keyword evidence="3 12" id="KW-0732">Signal</keyword>
<feature type="transmembrane region" description="Helical" evidence="11">
    <location>
        <begin position="169"/>
        <end position="192"/>
    </location>
</feature>
<keyword evidence="4" id="KW-0391">Immunity</keyword>
<evidence type="ECO:0000256" key="5">
    <source>
        <dbReference type="ARBA" id="ARBA00022989"/>
    </source>
</evidence>
<dbReference type="InterPro" id="IPR013783">
    <property type="entry name" value="Ig-like_fold"/>
</dbReference>
<reference evidence="14" key="1">
    <citation type="submission" date="2021-04" db="EMBL/GenBank/DDBJ databases">
        <authorList>
            <consortium name="Wellcome Sanger Institute Data Sharing"/>
        </authorList>
    </citation>
    <scope>NUCLEOTIDE SEQUENCE [LARGE SCALE GENOMIC DNA]</scope>
</reference>
<evidence type="ECO:0000256" key="10">
    <source>
        <dbReference type="ARBA" id="ARBA00023319"/>
    </source>
</evidence>
<dbReference type="RefSeq" id="XP_026202750.1">
    <property type="nucleotide sequence ID" value="XM_026346965.1"/>
</dbReference>
<dbReference type="InterPro" id="IPR036179">
    <property type="entry name" value="Ig-like_dom_sf"/>
</dbReference>
<dbReference type="STRING" id="64144.ENSATEP00000034349"/>
<feature type="signal peptide" evidence="12">
    <location>
        <begin position="1"/>
        <end position="22"/>
    </location>
</feature>
<name>A0A3Q1JTM9_ANATE</name>
<organism evidence="14 15">
    <name type="scientific">Anabas testudineus</name>
    <name type="common">Climbing perch</name>
    <name type="synonym">Anthias testudineus</name>
    <dbReference type="NCBI Taxonomy" id="64144"/>
    <lineage>
        <taxon>Eukaryota</taxon>
        <taxon>Metazoa</taxon>
        <taxon>Chordata</taxon>
        <taxon>Craniata</taxon>
        <taxon>Vertebrata</taxon>
        <taxon>Euteleostomi</taxon>
        <taxon>Actinopterygii</taxon>
        <taxon>Neopterygii</taxon>
        <taxon>Teleostei</taxon>
        <taxon>Neoteleostei</taxon>
        <taxon>Acanthomorphata</taxon>
        <taxon>Anabantaria</taxon>
        <taxon>Anabantiformes</taxon>
        <taxon>Anabantoidei</taxon>
        <taxon>Anabantidae</taxon>
        <taxon>Anabas</taxon>
    </lineage>
</organism>
<proteinExistence type="predicted"/>
<dbReference type="SUPFAM" id="SSF48726">
    <property type="entry name" value="Immunoglobulin"/>
    <property type="match status" value="1"/>
</dbReference>
<dbReference type="Ensembl" id="ENSATET00000034848.3">
    <property type="protein sequence ID" value="ENSATEP00000034349.1"/>
    <property type="gene ID" value="ENSATEG00000023602.3"/>
</dbReference>
<reference evidence="14" key="3">
    <citation type="submission" date="2025-09" db="UniProtKB">
        <authorList>
            <consortium name="Ensembl"/>
        </authorList>
    </citation>
    <scope>IDENTIFICATION</scope>
</reference>
<evidence type="ECO:0000313" key="15">
    <source>
        <dbReference type="Proteomes" id="UP000265040"/>
    </source>
</evidence>
<dbReference type="GO" id="GO:0002250">
    <property type="term" value="P:adaptive immune response"/>
    <property type="evidence" value="ECO:0007669"/>
    <property type="project" value="UniProtKB-KW"/>
</dbReference>
<evidence type="ECO:0000256" key="2">
    <source>
        <dbReference type="ARBA" id="ARBA00022692"/>
    </source>
</evidence>
<dbReference type="CTD" id="926"/>
<keyword evidence="9" id="KW-0325">Glycoprotein</keyword>
<keyword evidence="7 11" id="KW-0472">Membrane</keyword>
<dbReference type="GO" id="GO:0016020">
    <property type="term" value="C:membrane"/>
    <property type="evidence" value="ECO:0007669"/>
    <property type="project" value="UniProtKB-SubCell"/>
</dbReference>
<dbReference type="InParanoid" id="A0A3Q1JTM9"/>
<keyword evidence="2 11" id="KW-0812">Transmembrane</keyword>
<dbReference type="GO" id="GO:0042288">
    <property type="term" value="F:MHC class I protein binding"/>
    <property type="evidence" value="ECO:0007669"/>
    <property type="project" value="InterPro"/>
</dbReference>
<protein>
    <recommendedName>
        <fullName evidence="13">Immunoglobulin V-set domain-containing protein</fullName>
    </recommendedName>
</protein>
<dbReference type="Proteomes" id="UP000265040">
    <property type="component" value="Chromosome 5"/>
</dbReference>
<evidence type="ECO:0000256" key="4">
    <source>
        <dbReference type="ARBA" id="ARBA00022859"/>
    </source>
</evidence>
<dbReference type="OrthoDB" id="9394844at2759"/>
<dbReference type="GeneTree" id="ENSGT00510000048998"/>
<feature type="domain" description="Immunoglobulin V-set" evidence="13">
    <location>
        <begin position="41"/>
        <end position="132"/>
    </location>
</feature>
<dbReference type="GO" id="GO:0009986">
    <property type="term" value="C:cell surface"/>
    <property type="evidence" value="ECO:0007669"/>
    <property type="project" value="TreeGrafter"/>
</dbReference>
<evidence type="ECO:0000256" key="9">
    <source>
        <dbReference type="ARBA" id="ARBA00023180"/>
    </source>
</evidence>
<dbReference type="InterPro" id="IPR013106">
    <property type="entry name" value="Ig_V-set"/>
</dbReference>
<dbReference type="GO" id="GO:0050776">
    <property type="term" value="P:regulation of immune response"/>
    <property type="evidence" value="ECO:0007669"/>
    <property type="project" value="InterPro"/>
</dbReference>
<evidence type="ECO:0000313" key="14">
    <source>
        <dbReference type="Ensembl" id="ENSATEP00000034349.1"/>
    </source>
</evidence>
<reference evidence="14" key="2">
    <citation type="submission" date="2025-08" db="UniProtKB">
        <authorList>
            <consortium name="Ensembl"/>
        </authorList>
    </citation>
    <scope>IDENTIFICATION</scope>
</reference>
<evidence type="ECO:0000259" key="13">
    <source>
        <dbReference type="Pfam" id="PF07686"/>
    </source>
</evidence>
<evidence type="ECO:0000256" key="11">
    <source>
        <dbReference type="SAM" id="Phobius"/>
    </source>
</evidence>
<keyword evidence="10" id="KW-0393">Immunoglobulin domain</keyword>
<evidence type="ECO:0000256" key="7">
    <source>
        <dbReference type="ARBA" id="ARBA00023136"/>
    </source>
</evidence>
<sequence>MILLQLAWTLLTVLQWTADGSSQILQTETVIVYPKIHSSETMECECINITCDSVYWFRTIPNEGSAKFLGRCNNAERVSHGTDVEQARFKLNKRGMSFVLRIINVTHKDAGIYSCLLKDKNNREMWKPGFLLQPGGTPPTLPPKTKPKPPVKPVCTCKNNPSQDGCGCLVLWPLVGLIAGLVLAIICTLYYFSRLPKKCRHHFVKRTK</sequence>
<keyword evidence="6" id="KW-1064">Adaptive immunity</keyword>